<name>A0A103DWE7_9BURK</name>
<gene>
    <name evidence="5" type="ORF">WS67_22250</name>
</gene>
<evidence type="ECO:0000256" key="4">
    <source>
        <dbReference type="RuleBase" id="RU362030"/>
    </source>
</evidence>
<dbReference type="EC" id="2.1.1.-" evidence="4"/>
<organism evidence="5 6">
    <name type="scientific">Burkholderia singularis</name>
    <dbReference type="NCBI Taxonomy" id="1503053"/>
    <lineage>
        <taxon>Bacteria</taxon>
        <taxon>Pseudomonadati</taxon>
        <taxon>Pseudomonadota</taxon>
        <taxon>Betaproteobacteria</taxon>
        <taxon>Burkholderiales</taxon>
        <taxon>Burkholderiaceae</taxon>
        <taxon>Burkholderia</taxon>
        <taxon>pseudomallei group</taxon>
    </lineage>
</organism>
<dbReference type="SUPFAM" id="SSF53335">
    <property type="entry name" value="S-adenosyl-L-methionine-dependent methyltransferases"/>
    <property type="match status" value="1"/>
</dbReference>
<dbReference type="PANTHER" id="PTHR43619">
    <property type="entry name" value="S-ADENOSYL-L-METHIONINE-DEPENDENT METHYLTRANSFERASE YKTD-RELATED"/>
    <property type="match status" value="1"/>
</dbReference>
<dbReference type="Pfam" id="PF04072">
    <property type="entry name" value="LCM"/>
    <property type="match status" value="1"/>
</dbReference>
<dbReference type="Gene3D" id="3.40.50.150">
    <property type="entry name" value="Vaccinia Virus protein VP39"/>
    <property type="match status" value="1"/>
</dbReference>
<keyword evidence="2 4" id="KW-0489">Methyltransferase</keyword>
<dbReference type="InterPro" id="IPR007213">
    <property type="entry name" value="Ppm1/Ppm2/Tcmp"/>
</dbReference>
<dbReference type="NCBIfam" id="TIGR00027">
    <property type="entry name" value="mthyl_TIGR00027"/>
    <property type="match status" value="1"/>
</dbReference>
<dbReference type="InterPro" id="IPR011610">
    <property type="entry name" value="SAM_mthyl_Trfase_ML2640-like"/>
</dbReference>
<dbReference type="InterPro" id="IPR029063">
    <property type="entry name" value="SAM-dependent_MTases_sf"/>
</dbReference>
<proteinExistence type="inferred from homology"/>
<reference evidence="5 6" key="1">
    <citation type="submission" date="2015-11" db="EMBL/GenBank/DDBJ databases">
        <title>Expanding the genomic diversity of Burkholderia species for the development of highly accurate diagnostics.</title>
        <authorList>
            <person name="Sahl J."/>
            <person name="Keim P."/>
            <person name="Wagner D."/>
        </authorList>
    </citation>
    <scope>NUCLEOTIDE SEQUENCE [LARGE SCALE GENOMIC DNA]</scope>
    <source>
        <strain evidence="5 6">TSV85</strain>
    </source>
</reference>
<dbReference type="AlphaFoldDB" id="A0A103DWE7"/>
<evidence type="ECO:0000313" key="6">
    <source>
        <dbReference type="Proteomes" id="UP000062788"/>
    </source>
</evidence>
<protein>
    <recommendedName>
        <fullName evidence="4">S-adenosyl-L-methionine-dependent methyltransferase</fullName>
        <ecNumber evidence="4">2.1.1.-</ecNumber>
    </recommendedName>
</protein>
<keyword evidence="3 5" id="KW-0808">Transferase</keyword>
<keyword evidence="4" id="KW-0949">S-adenosyl-L-methionine</keyword>
<dbReference type="GO" id="GO:0032259">
    <property type="term" value="P:methylation"/>
    <property type="evidence" value="ECO:0007669"/>
    <property type="project" value="UniProtKB-KW"/>
</dbReference>
<evidence type="ECO:0000256" key="3">
    <source>
        <dbReference type="ARBA" id="ARBA00022679"/>
    </source>
</evidence>
<keyword evidence="6" id="KW-1185">Reference proteome</keyword>
<evidence type="ECO:0000256" key="2">
    <source>
        <dbReference type="ARBA" id="ARBA00022603"/>
    </source>
</evidence>
<dbReference type="RefSeq" id="WP_059520283.1">
    <property type="nucleotide sequence ID" value="NZ_LOWA01000056.1"/>
</dbReference>
<evidence type="ECO:0000313" key="5">
    <source>
        <dbReference type="EMBL" id="KVE23925.1"/>
    </source>
</evidence>
<dbReference type="OrthoDB" id="9806164at2"/>
<accession>A0A103DWE7</accession>
<dbReference type="EMBL" id="LOWA01000056">
    <property type="protein sequence ID" value="KVE23925.1"/>
    <property type="molecule type" value="Genomic_DNA"/>
</dbReference>
<dbReference type="Proteomes" id="UP000062788">
    <property type="component" value="Unassembled WGS sequence"/>
</dbReference>
<dbReference type="PANTHER" id="PTHR43619:SF2">
    <property type="entry name" value="S-ADENOSYL-L-METHIONINE-DEPENDENT METHYLTRANSFERASES SUPERFAMILY PROTEIN"/>
    <property type="match status" value="1"/>
</dbReference>
<dbReference type="GO" id="GO:0008168">
    <property type="term" value="F:methyltransferase activity"/>
    <property type="evidence" value="ECO:0007669"/>
    <property type="project" value="UniProtKB-UniRule"/>
</dbReference>
<comment type="caution">
    <text evidence="5">The sequence shown here is derived from an EMBL/GenBank/DDBJ whole genome shotgun (WGS) entry which is preliminary data.</text>
</comment>
<evidence type="ECO:0000256" key="1">
    <source>
        <dbReference type="ARBA" id="ARBA00008138"/>
    </source>
</evidence>
<comment type="similarity">
    <text evidence="1 4">Belongs to the UPF0677 family.</text>
</comment>
<sequence>MQDKQTAIPDSTAVRVALWRALHVQIDPPPHVLEDEIGLRLAAPPEGWRERPDMHPQGTAGYRAAIVARARFVEDLVAERADQGVDQYVILGAGLDTFAQRRPEIASRLRVFEVDRPGTQAWKQQRLTELGFGAPAWLTFVPVDFEAGELWRDQLSAAGFDVTRSAIVASTGVSMYLTRDAIAATLRQIAAFGPGTTLAMTFLLPLDLIDPAERAQHQAVYERARAAGTPFVSFFSPAEIVALTEQAGFDDVRHVSARDLVERYFSKRTDGLRPASGEEFVVASVRA</sequence>
<comment type="function">
    <text evidence="4">Exhibits S-adenosyl-L-methionine-dependent methyltransferase activity.</text>
</comment>